<dbReference type="RefSeq" id="WP_318066320.1">
    <property type="nucleotide sequence ID" value="NZ_JAWONS010000290.1"/>
</dbReference>
<accession>A0ABU4GRC4</accession>
<dbReference type="SUPFAM" id="SSF52467">
    <property type="entry name" value="DHS-like NAD/FAD-binding domain"/>
    <property type="match status" value="1"/>
</dbReference>
<dbReference type="EMBL" id="JAWONS010000290">
    <property type="protein sequence ID" value="MDW2800134.1"/>
    <property type="molecule type" value="Genomic_DNA"/>
</dbReference>
<keyword evidence="2" id="KW-1185">Reference proteome</keyword>
<reference evidence="1 2" key="1">
    <citation type="submission" date="2023-10" db="EMBL/GenBank/DDBJ databases">
        <title>A novel Glycoside Hydrolase 43-Like Enzyme from Clostrdium boliviensis is an Endo-xylanase, and a Candidate for Xylooligosaccharides Production from Different Xylan Substrates.</title>
        <authorList>
            <person name="Alvarez M.T."/>
            <person name="Rocabado-Villegas L.R."/>
            <person name="Salas-Veizaga D.M."/>
            <person name="Linares-Pasten J.A."/>
            <person name="Gudmundsdottir E.E."/>
            <person name="Hreggvidsson G.O."/>
            <person name="Adlercreutz P."/>
            <person name="Nordberg Karlsson E."/>
        </authorList>
    </citation>
    <scope>NUCLEOTIDE SEQUENCE [LARGE SCALE GENOMIC DNA]</scope>
    <source>
        <strain evidence="1 2">E-1</strain>
    </source>
</reference>
<name>A0ABU4GRC4_9CLOT</name>
<evidence type="ECO:0008006" key="3">
    <source>
        <dbReference type="Google" id="ProtNLM"/>
    </source>
</evidence>
<gene>
    <name evidence="1" type="ORF">RZO55_21405</name>
</gene>
<evidence type="ECO:0000313" key="1">
    <source>
        <dbReference type="EMBL" id="MDW2800134.1"/>
    </source>
</evidence>
<dbReference type="InterPro" id="IPR029035">
    <property type="entry name" value="DHS-like_NAD/FAD-binding_dom"/>
</dbReference>
<comment type="caution">
    <text evidence="1">The sequence shown here is derived from an EMBL/GenBank/DDBJ whole genome shotgun (WGS) entry which is preliminary data.</text>
</comment>
<dbReference type="Proteomes" id="UP001276854">
    <property type="component" value="Unassembled WGS sequence"/>
</dbReference>
<proteinExistence type="predicted"/>
<sequence>MAIKEQMLNEIKECEKLLIGIGEEWNRDEAKKEDSLYEKLGQLIKDKDYFIVTTLTNGELLKSGLDPKRMVAPCGNVTWRQCSKSCTKDIWEPGEIADDICPHCGEPLTGNTIQAEEYIEEGYLPQWNAYTRWLAGTLNKKLLILELGVGFQTPTVIRWPFEKTVSVNNKAFMYRIHGSFAQLSEGIREKAESVPVNSVNFFRDFS</sequence>
<protein>
    <recommendedName>
        <fullName evidence="3">NAD-dependent protein deacetylase, SIR2 family</fullName>
    </recommendedName>
</protein>
<organism evidence="1 2">
    <name type="scientific">Clostridium boliviensis</name>
    <dbReference type="NCBI Taxonomy" id="318465"/>
    <lineage>
        <taxon>Bacteria</taxon>
        <taxon>Bacillati</taxon>
        <taxon>Bacillota</taxon>
        <taxon>Clostridia</taxon>
        <taxon>Eubacteriales</taxon>
        <taxon>Clostridiaceae</taxon>
        <taxon>Clostridium</taxon>
    </lineage>
</organism>
<evidence type="ECO:0000313" key="2">
    <source>
        <dbReference type="Proteomes" id="UP001276854"/>
    </source>
</evidence>